<name>L8H1N3_ACACF</name>
<dbReference type="VEuPathDB" id="AmoebaDB:ACA1_371260"/>
<dbReference type="AlphaFoldDB" id="L8H1N3"/>
<evidence type="ECO:0000256" key="1">
    <source>
        <dbReference type="SAM" id="Phobius"/>
    </source>
</evidence>
<dbReference type="RefSeq" id="XP_004340321.1">
    <property type="nucleotide sequence ID" value="XM_004340273.1"/>
</dbReference>
<reference evidence="2 3" key="1">
    <citation type="journal article" date="2013" name="Genome Biol.">
        <title>Genome of Acanthamoeba castellanii highlights extensive lateral gene transfer and early evolution of tyrosine kinase signaling.</title>
        <authorList>
            <person name="Clarke M."/>
            <person name="Lohan A.J."/>
            <person name="Liu B."/>
            <person name="Lagkouvardos I."/>
            <person name="Roy S."/>
            <person name="Zafar N."/>
            <person name="Bertelli C."/>
            <person name="Schilde C."/>
            <person name="Kianianmomeni A."/>
            <person name="Burglin T.R."/>
            <person name="Frech C."/>
            <person name="Turcotte B."/>
            <person name="Kopec K.O."/>
            <person name="Synnott J.M."/>
            <person name="Choo C."/>
            <person name="Paponov I."/>
            <person name="Finkler A."/>
            <person name="Soon Heng Tan C."/>
            <person name="Hutchins A.P."/>
            <person name="Weinmeier T."/>
            <person name="Rattei T."/>
            <person name="Chu J.S."/>
            <person name="Gimenez G."/>
            <person name="Irimia M."/>
            <person name="Rigden D.J."/>
            <person name="Fitzpatrick D.A."/>
            <person name="Lorenzo-Morales J."/>
            <person name="Bateman A."/>
            <person name="Chiu C.H."/>
            <person name="Tang P."/>
            <person name="Hegemann P."/>
            <person name="Fromm H."/>
            <person name="Raoult D."/>
            <person name="Greub G."/>
            <person name="Miranda-Saavedra D."/>
            <person name="Chen N."/>
            <person name="Nash P."/>
            <person name="Ginger M.L."/>
            <person name="Horn M."/>
            <person name="Schaap P."/>
            <person name="Caler L."/>
            <person name="Loftus B."/>
        </authorList>
    </citation>
    <scope>NUCLEOTIDE SEQUENCE [LARGE SCALE GENOMIC DNA]</scope>
    <source>
        <strain evidence="2 3">Neff</strain>
    </source>
</reference>
<sequence length="152" mass="17145">MDYIHTPLMKRTCAKCSQKCSCDDSYALFWSQRGDSVNVLQAISLDDDDEFQSIEVAPAFLANLEHWRSEHKKNNALEWWLPLHVEDGAKLKEPMKAARYNMKPMFLALSSLLFVNLVAVHTELRDNAYMFAVFGPSIAAAALLEYDASSGP</sequence>
<feature type="transmembrane region" description="Helical" evidence="1">
    <location>
        <begin position="105"/>
        <end position="122"/>
    </location>
</feature>
<gene>
    <name evidence="2" type="ORF">ACA1_371260</name>
</gene>
<keyword evidence="1" id="KW-1133">Transmembrane helix</keyword>
<evidence type="ECO:0000313" key="3">
    <source>
        <dbReference type="Proteomes" id="UP000011083"/>
    </source>
</evidence>
<accession>L8H1N3</accession>
<dbReference type="KEGG" id="acan:ACA1_371260"/>
<protein>
    <submittedName>
        <fullName evidence="2">Uncharacterized protein</fullName>
    </submittedName>
</protein>
<keyword evidence="3" id="KW-1185">Reference proteome</keyword>
<dbReference type="Proteomes" id="UP000011083">
    <property type="component" value="Unassembled WGS sequence"/>
</dbReference>
<dbReference type="GeneID" id="14918941"/>
<organism evidence="2 3">
    <name type="scientific">Acanthamoeba castellanii (strain ATCC 30010 / Neff)</name>
    <dbReference type="NCBI Taxonomy" id="1257118"/>
    <lineage>
        <taxon>Eukaryota</taxon>
        <taxon>Amoebozoa</taxon>
        <taxon>Discosea</taxon>
        <taxon>Longamoebia</taxon>
        <taxon>Centramoebida</taxon>
        <taxon>Acanthamoebidae</taxon>
        <taxon>Acanthamoeba</taxon>
    </lineage>
</organism>
<evidence type="ECO:0000313" key="2">
    <source>
        <dbReference type="EMBL" id="ELR18301.1"/>
    </source>
</evidence>
<keyword evidence="1" id="KW-0472">Membrane</keyword>
<dbReference type="EMBL" id="KB007960">
    <property type="protein sequence ID" value="ELR18301.1"/>
    <property type="molecule type" value="Genomic_DNA"/>
</dbReference>
<proteinExistence type="predicted"/>
<keyword evidence="1" id="KW-0812">Transmembrane</keyword>